<reference evidence="4 5" key="1">
    <citation type="submission" date="2018-06" db="EMBL/GenBank/DDBJ databases">
        <authorList>
            <person name="Strepis N."/>
        </authorList>
    </citation>
    <scope>NUCLEOTIDE SEQUENCE [LARGE SCALE GENOMIC DNA]</scope>
    <source>
        <strain evidence="4">LUCI</strain>
    </source>
</reference>
<dbReference type="OrthoDB" id="1623957at2"/>
<dbReference type="InterPro" id="IPR044731">
    <property type="entry name" value="BDH-like"/>
</dbReference>
<dbReference type="Gene3D" id="1.20.1090.10">
    <property type="entry name" value="Dehydroquinate synthase-like - alpha domain"/>
    <property type="match status" value="1"/>
</dbReference>
<name>A0A498R330_9FIRM</name>
<dbReference type="PANTHER" id="PTHR43633">
    <property type="entry name" value="ALCOHOL DEHYDROGENASE YQHD"/>
    <property type="match status" value="1"/>
</dbReference>
<feature type="domain" description="Fe-containing alcohol dehydrogenase-like C-terminal" evidence="3">
    <location>
        <begin position="201"/>
        <end position="398"/>
    </location>
</feature>
<keyword evidence="5" id="KW-1185">Reference proteome</keyword>
<feature type="domain" description="Alcohol dehydrogenase iron-type/glycerol dehydrogenase GldA" evidence="2">
    <location>
        <begin position="18"/>
        <end position="190"/>
    </location>
</feature>
<dbReference type="AlphaFoldDB" id="A0A498R330"/>
<dbReference type="InterPro" id="IPR056798">
    <property type="entry name" value="ADH_Fe_C"/>
</dbReference>
<keyword evidence="1" id="KW-0560">Oxidoreductase</keyword>
<dbReference type="GO" id="GO:0008106">
    <property type="term" value="F:alcohol dehydrogenase (NADP+) activity"/>
    <property type="evidence" value="ECO:0007669"/>
    <property type="project" value="TreeGrafter"/>
</dbReference>
<dbReference type="Gene3D" id="3.40.50.1970">
    <property type="match status" value="1"/>
</dbReference>
<dbReference type="RefSeq" id="WP_122627995.1">
    <property type="nucleotide sequence ID" value="NZ_UPPP01000071.1"/>
</dbReference>
<dbReference type="Pfam" id="PF00465">
    <property type="entry name" value="Fe-ADH"/>
    <property type="match status" value="1"/>
</dbReference>
<organism evidence="4 5">
    <name type="scientific">Lucifera butyrica</name>
    <dbReference type="NCBI Taxonomy" id="1351585"/>
    <lineage>
        <taxon>Bacteria</taxon>
        <taxon>Bacillati</taxon>
        <taxon>Bacillota</taxon>
        <taxon>Negativicutes</taxon>
        <taxon>Veillonellales</taxon>
        <taxon>Veillonellaceae</taxon>
        <taxon>Lucifera</taxon>
    </lineage>
</organism>
<dbReference type="Pfam" id="PF25137">
    <property type="entry name" value="ADH_Fe_C"/>
    <property type="match status" value="1"/>
</dbReference>
<proteinExistence type="predicted"/>
<dbReference type="GO" id="GO:0046872">
    <property type="term" value="F:metal ion binding"/>
    <property type="evidence" value="ECO:0007669"/>
    <property type="project" value="InterPro"/>
</dbReference>
<dbReference type="GO" id="GO:1990362">
    <property type="term" value="F:butanol dehydrogenase (NAD+) activity"/>
    <property type="evidence" value="ECO:0007669"/>
    <property type="project" value="InterPro"/>
</dbReference>
<dbReference type="GO" id="GO:0005829">
    <property type="term" value="C:cytosol"/>
    <property type="evidence" value="ECO:0007669"/>
    <property type="project" value="TreeGrafter"/>
</dbReference>
<dbReference type="PANTHER" id="PTHR43633:SF1">
    <property type="entry name" value="ALCOHOL DEHYDROGENASE YQHD"/>
    <property type="match status" value="1"/>
</dbReference>
<protein>
    <submittedName>
        <fullName evidence="4">Alcohol dehydrogenase iron-type</fullName>
    </submittedName>
</protein>
<evidence type="ECO:0000259" key="2">
    <source>
        <dbReference type="Pfam" id="PF00465"/>
    </source>
</evidence>
<evidence type="ECO:0000313" key="4">
    <source>
        <dbReference type="EMBL" id="VBB07046.1"/>
    </source>
</evidence>
<dbReference type="EMBL" id="UPPP01000071">
    <property type="protein sequence ID" value="VBB07046.1"/>
    <property type="molecule type" value="Genomic_DNA"/>
</dbReference>
<evidence type="ECO:0000256" key="1">
    <source>
        <dbReference type="ARBA" id="ARBA00023002"/>
    </source>
</evidence>
<dbReference type="GO" id="GO:1990002">
    <property type="term" value="F:methylglyoxal reductase (NADPH) (acetol producing) activity"/>
    <property type="evidence" value="ECO:0007669"/>
    <property type="project" value="TreeGrafter"/>
</dbReference>
<dbReference type="Proteomes" id="UP000277811">
    <property type="component" value="Unassembled WGS sequence"/>
</dbReference>
<dbReference type="CDD" id="cd08186">
    <property type="entry name" value="Fe-ADH-like"/>
    <property type="match status" value="1"/>
</dbReference>
<gene>
    <name evidence="4" type="ORF">LUCI_2290</name>
</gene>
<evidence type="ECO:0000259" key="3">
    <source>
        <dbReference type="Pfam" id="PF25137"/>
    </source>
</evidence>
<dbReference type="InterPro" id="IPR001670">
    <property type="entry name" value="ADH_Fe/GldA"/>
</dbReference>
<dbReference type="SUPFAM" id="SSF56796">
    <property type="entry name" value="Dehydroquinate synthase-like"/>
    <property type="match status" value="1"/>
</dbReference>
<sequence>MWEKQINLNQVVEIRSKTTVYFGVGAINKMEDIAGSLAKRGIRKIVVVTGRSSHVKTGAWAVTQKALDEKGITYILYSKITPNPTVDQVDEAAKLASDFGAQAVLAIGGGSPIDAAKSVAVLLAYPDQTARNLCEFKFTPEKAAPIIAINLTHGTGTEADRFAVVSIPEKEYKPALAYDCLYPLYSINDPALMTMLPPEQTVYVSVDAINHVVEAATTINANPLAITLAQETVGLVARYLPLAKAEPDNLTARYFLLYASMIAGVAFDNGLLHFTHALEHPLSGVKPELTHGLGLGILLPAVVKQIYAAKSEILAHILAPIVPGLTGSPSEADKAYAGLKKWLKEIGIKEHLAEEGFTQADVEKLTQLAFETPSLELLLSLAPVPATRETVRAIYQDSL</sequence>
<dbReference type="FunFam" id="3.40.50.1970:FF:000003">
    <property type="entry name" value="Alcohol dehydrogenase, iron-containing"/>
    <property type="match status" value="1"/>
</dbReference>
<accession>A0A498R330</accession>
<evidence type="ECO:0000313" key="5">
    <source>
        <dbReference type="Proteomes" id="UP000277811"/>
    </source>
</evidence>
<dbReference type="InterPro" id="IPR045910">
    <property type="entry name" value="AdhA-like"/>
</dbReference>